<dbReference type="InterPro" id="IPR007168">
    <property type="entry name" value="Phageshock_PspC_N"/>
</dbReference>
<accession>A0A0G4PZ40</accession>
<keyword evidence="4 6" id="KW-1133">Transmembrane helix</keyword>
<dbReference type="NCBIfam" id="TIGR02978">
    <property type="entry name" value="phageshock_pspC"/>
    <property type="match status" value="1"/>
</dbReference>
<feature type="domain" description="Phage shock protein PspC N-terminal" evidence="7">
    <location>
        <begin position="6"/>
        <end position="64"/>
    </location>
</feature>
<dbReference type="EMBL" id="CVRY01000001">
    <property type="protein sequence ID" value="CRL58880.1"/>
    <property type="molecule type" value="Genomic_DNA"/>
</dbReference>
<evidence type="ECO:0000259" key="7">
    <source>
        <dbReference type="Pfam" id="PF04024"/>
    </source>
</evidence>
<comment type="subcellular location">
    <subcellularLocation>
        <location evidence="1">Cell membrane</location>
        <topology evidence="1">Single-pass membrane protein</topology>
    </subcellularLocation>
</comment>
<dbReference type="Pfam" id="PF04024">
    <property type="entry name" value="PspC"/>
    <property type="match status" value="1"/>
</dbReference>
<protein>
    <submittedName>
        <fullName evidence="8">Phage shock protein C</fullName>
    </submittedName>
</protein>
<dbReference type="InterPro" id="IPR052027">
    <property type="entry name" value="PspC"/>
</dbReference>
<dbReference type="NCBIfam" id="NF007973">
    <property type="entry name" value="PRK10697.1"/>
    <property type="match status" value="1"/>
</dbReference>
<evidence type="ECO:0000256" key="6">
    <source>
        <dbReference type="SAM" id="Phobius"/>
    </source>
</evidence>
<evidence type="ECO:0000256" key="4">
    <source>
        <dbReference type="ARBA" id="ARBA00022989"/>
    </source>
</evidence>
<keyword evidence="2" id="KW-1003">Cell membrane</keyword>
<dbReference type="PANTHER" id="PTHR33885:SF3">
    <property type="entry name" value="PHAGE SHOCK PROTEIN C"/>
    <property type="match status" value="1"/>
</dbReference>
<evidence type="ECO:0000256" key="5">
    <source>
        <dbReference type="ARBA" id="ARBA00023136"/>
    </source>
</evidence>
<dbReference type="AlphaFoldDB" id="A0A0G4PZ40"/>
<reference evidence="9" key="1">
    <citation type="submission" date="2015-06" db="EMBL/GenBank/DDBJ databases">
        <authorList>
            <person name="Urmite Genomes"/>
        </authorList>
    </citation>
    <scope>NUCLEOTIDE SEQUENCE [LARGE SCALE GENOMIC DNA]</scope>
    <source>
        <strain evidence="9">CSUR P1867</strain>
    </source>
</reference>
<evidence type="ECO:0000256" key="2">
    <source>
        <dbReference type="ARBA" id="ARBA00022475"/>
    </source>
</evidence>
<dbReference type="PANTHER" id="PTHR33885">
    <property type="entry name" value="PHAGE SHOCK PROTEIN C"/>
    <property type="match status" value="1"/>
</dbReference>
<gene>
    <name evidence="8" type="primary">pspC</name>
    <name evidence="8" type="ORF">BN1804_00043</name>
</gene>
<evidence type="ECO:0000256" key="3">
    <source>
        <dbReference type="ARBA" id="ARBA00022692"/>
    </source>
</evidence>
<evidence type="ECO:0000313" key="8">
    <source>
        <dbReference type="EMBL" id="CRL58880.1"/>
    </source>
</evidence>
<name>A0A0G4PZ40_9GAMM</name>
<evidence type="ECO:0000256" key="1">
    <source>
        <dbReference type="ARBA" id="ARBA00004162"/>
    </source>
</evidence>
<dbReference type="GO" id="GO:0005886">
    <property type="term" value="C:plasma membrane"/>
    <property type="evidence" value="ECO:0007669"/>
    <property type="project" value="UniProtKB-SubCell"/>
</dbReference>
<sequence>MTMQSKQLYRLPQEGVIRGVCAGLAHYFNIPVLLVRVIAVIALFAGFFGLTIIAYLVLSFFMEPAPANYQQGEDQQESLKEILSGVDNQLMQGEKRLQQMERYITSSTYQLNKRFRDL</sequence>
<feature type="transmembrane region" description="Helical" evidence="6">
    <location>
        <begin position="33"/>
        <end position="58"/>
    </location>
</feature>
<dbReference type="InterPro" id="IPR014320">
    <property type="entry name" value="Phageshock_PspC"/>
</dbReference>
<dbReference type="RefSeq" id="WP_072062533.1">
    <property type="nucleotide sequence ID" value="NZ_CVRY01000001.1"/>
</dbReference>
<evidence type="ECO:0000313" key="9">
    <source>
        <dbReference type="Proteomes" id="UP000183920"/>
    </source>
</evidence>
<keyword evidence="3 6" id="KW-0812">Transmembrane</keyword>
<dbReference type="Proteomes" id="UP000183920">
    <property type="component" value="Unassembled WGS sequence"/>
</dbReference>
<proteinExistence type="predicted"/>
<organism evidence="8 9">
    <name type="scientific">Proteus penneri</name>
    <dbReference type="NCBI Taxonomy" id="102862"/>
    <lineage>
        <taxon>Bacteria</taxon>
        <taxon>Pseudomonadati</taxon>
        <taxon>Pseudomonadota</taxon>
        <taxon>Gammaproteobacteria</taxon>
        <taxon>Enterobacterales</taxon>
        <taxon>Morganellaceae</taxon>
        <taxon>Proteus</taxon>
    </lineage>
</organism>
<keyword evidence="5 6" id="KW-0472">Membrane</keyword>